<evidence type="ECO:0008006" key="5">
    <source>
        <dbReference type="Google" id="ProtNLM"/>
    </source>
</evidence>
<keyword evidence="1" id="KW-1133">Transmembrane helix</keyword>
<accession>A0A834VAX5</accession>
<name>A0A834VAX5_SARSC</name>
<organism evidence="2">
    <name type="scientific">Sarcoptes scabiei</name>
    <name type="common">Itch mite</name>
    <name type="synonym">Acarus scabiei</name>
    <dbReference type="NCBI Taxonomy" id="52283"/>
    <lineage>
        <taxon>Eukaryota</taxon>
        <taxon>Metazoa</taxon>
        <taxon>Ecdysozoa</taxon>
        <taxon>Arthropoda</taxon>
        <taxon>Chelicerata</taxon>
        <taxon>Arachnida</taxon>
        <taxon>Acari</taxon>
        <taxon>Acariformes</taxon>
        <taxon>Sarcoptiformes</taxon>
        <taxon>Astigmata</taxon>
        <taxon>Psoroptidia</taxon>
        <taxon>Sarcoptoidea</taxon>
        <taxon>Sarcoptidae</taxon>
        <taxon>Sarcoptinae</taxon>
        <taxon>Sarcoptes</taxon>
    </lineage>
</organism>
<reference evidence="3" key="3">
    <citation type="submission" date="2022-06" db="UniProtKB">
        <authorList>
            <consortium name="EnsemblMetazoa"/>
        </authorList>
    </citation>
    <scope>IDENTIFICATION</scope>
</reference>
<proteinExistence type="predicted"/>
<evidence type="ECO:0000313" key="4">
    <source>
        <dbReference type="Proteomes" id="UP000070412"/>
    </source>
</evidence>
<dbReference type="Proteomes" id="UP000070412">
    <property type="component" value="Unassembled WGS sequence"/>
</dbReference>
<reference evidence="4" key="1">
    <citation type="journal article" date="2020" name="PLoS Negl. Trop. Dis.">
        <title>High-quality nuclear genome for Sarcoptes scabiei-A critical resource for a neglected parasite.</title>
        <authorList>
            <person name="Korhonen P.K."/>
            <person name="Gasser R.B."/>
            <person name="Ma G."/>
            <person name="Wang T."/>
            <person name="Stroehlein A.J."/>
            <person name="Young N.D."/>
            <person name="Ang C.S."/>
            <person name="Fernando D.D."/>
            <person name="Lu H.C."/>
            <person name="Taylor S."/>
            <person name="Reynolds S.L."/>
            <person name="Mofiz E."/>
            <person name="Najaraj S.H."/>
            <person name="Gowda H."/>
            <person name="Madugundu A."/>
            <person name="Renuse S."/>
            <person name="Holt D."/>
            <person name="Pandey A."/>
            <person name="Papenfuss A.T."/>
            <person name="Fischer K."/>
        </authorList>
    </citation>
    <scope>NUCLEOTIDE SEQUENCE [LARGE SCALE GENOMIC DNA]</scope>
</reference>
<evidence type="ECO:0000313" key="2">
    <source>
        <dbReference type="EMBL" id="KAF7490021.1"/>
    </source>
</evidence>
<evidence type="ECO:0000313" key="3">
    <source>
        <dbReference type="EnsemblMetazoa" id="KAF7490021.1"/>
    </source>
</evidence>
<dbReference type="AlphaFoldDB" id="A0A834VAX5"/>
<protein>
    <recommendedName>
        <fullName evidence="5">Deltamethrin resistance protein prag01 domain-containing protein</fullName>
    </recommendedName>
</protein>
<evidence type="ECO:0000256" key="1">
    <source>
        <dbReference type="SAM" id="Phobius"/>
    </source>
</evidence>
<keyword evidence="1" id="KW-0472">Membrane</keyword>
<gene>
    <name evidence="2" type="ORF">SSS_7258</name>
</gene>
<feature type="transmembrane region" description="Helical" evidence="1">
    <location>
        <begin position="104"/>
        <end position="121"/>
    </location>
</feature>
<keyword evidence="1" id="KW-0812">Transmembrane</keyword>
<reference evidence="2" key="2">
    <citation type="submission" date="2020-01" db="EMBL/GenBank/DDBJ databases">
        <authorList>
            <person name="Korhonen P.K.K."/>
            <person name="Guangxu M.G."/>
            <person name="Wang T.W."/>
            <person name="Stroehlein A.J.S."/>
            <person name="Young N.D."/>
            <person name="Ang C.-S.A."/>
            <person name="Fernando D.W.F."/>
            <person name="Lu H.L."/>
            <person name="Taylor S.T."/>
            <person name="Ehtesham M.E.M."/>
            <person name="Najaraj S.H.N."/>
            <person name="Harsha G.H.G."/>
            <person name="Madugundu A.M."/>
            <person name="Renuse S.R."/>
            <person name="Holt D.H."/>
            <person name="Pandey A.P."/>
            <person name="Papenfuss A.P."/>
            <person name="Gasser R.B.G."/>
            <person name="Fischer K.F."/>
        </authorList>
    </citation>
    <scope>NUCLEOTIDE SEQUENCE</scope>
    <source>
        <strain evidence="2">SSS_KF_BRIS2020</strain>
    </source>
</reference>
<sequence>MDERITTQRAFLGSRFNSVTLQFFVRKTTKREIKMLSKQFGRLLVQNLRAKIQPKSSVRRGHGHGGVPEEYKDLVTPTMNDGYPLPTLLYSEEYAKCQAKYNKMLAAASVWLLSAMIWVYVDDSFGYISAPPKKVNIPLDQLN</sequence>
<dbReference type="EnsemblMetazoa" id="SSS_7258s_mrna">
    <property type="protein sequence ID" value="KAF7490021.1"/>
    <property type="gene ID" value="SSS_7258"/>
</dbReference>
<dbReference type="OrthoDB" id="6487669at2759"/>
<keyword evidence="4" id="KW-1185">Reference proteome</keyword>
<dbReference type="EMBL" id="WVUK01000063">
    <property type="protein sequence ID" value="KAF7490021.1"/>
    <property type="molecule type" value="Genomic_DNA"/>
</dbReference>